<proteinExistence type="predicted"/>
<dbReference type="Proteomes" id="UP000319837">
    <property type="component" value="Unassembled WGS sequence"/>
</dbReference>
<dbReference type="InterPro" id="IPR020355">
    <property type="entry name" value="Uncharacterised_YhcU"/>
</dbReference>
<evidence type="ECO:0000313" key="2">
    <source>
        <dbReference type="Proteomes" id="UP000319837"/>
    </source>
</evidence>
<organism evidence="1 2">
    <name type="scientific">Niallia circulans</name>
    <name type="common">Bacillus circulans</name>
    <dbReference type="NCBI Taxonomy" id="1397"/>
    <lineage>
        <taxon>Bacteria</taxon>
        <taxon>Bacillati</taxon>
        <taxon>Bacillota</taxon>
        <taxon>Bacilli</taxon>
        <taxon>Bacillales</taxon>
        <taxon>Bacillaceae</taxon>
        <taxon>Niallia</taxon>
    </lineage>
</organism>
<protein>
    <submittedName>
        <fullName evidence="1">Uncharacterized protein</fullName>
    </submittedName>
</protein>
<name>A0A553SFZ0_NIACI</name>
<sequence>MKVAYASTPAQEEQINELIQTFYTSIFPDFFSDDEINKFSNLNVLRLTQEQSYMLSTLKNSYQVIAALQTIISIVENSDESDDEYDQLFERNVEILDEFELFFPFRLDNFSKKDKSLSIYSEAANEYLL</sequence>
<comment type="caution">
    <text evidence="1">The sequence shown here is derived from an EMBL/GenBank/DDBJ whole genome shotgun (WGS) entry which is preliminary data.</text>
</comment>
<dbReference type="AlphaFoldDB" id="A0A553SFZ0"/>
<evidence type="ECO:0000313" key="1">
    <source>
        <dbReference type="EMBL" id="TRZ35907.1"/>
    </source>
</evidence>
<reference evidence="2" key="1">
    <citation type="submission" date="2018-10" db="EMBL/GenBank/DDBJ databases">
        <title>FDA dAtabase for Regulatory Grade micrObial Sequences (FDA-ARGOS): Supporting development and validation of Infectious Disease Dx tests.</title>
        <authorList>
            <person name="Minogue T."/>
            <person name="Wolcott M."/>
            <person name="Wasieloski L."/>
            <person name="Aguilar W."/>
            <person name="Moore D."/>
            <person name="Tallon L."/>
            <person name="Sadzewicz L."/>
            <person name="Sengamalay N."/>
            <person name="Ott S."/>
            <person name="Godinez A."/>
            <person name="Nagaraj S."/>
            <person name="Vavikolanu K."/>
            <person name="Vyas G."/>
            <person name="Nadendla S."/>
            <person name="George J."/>
            <person name="Sichtig H."/>
        </authorList>
    </citation>
    <scope>NUCLEOTIDE SEQUENCE [LARGE SCALE GENOMIC DNA]</scope>
    <source>
        <strain evidence="2">FDAARGOS_343</strain>
    </source>
</reference>
<accession>A0A553SFZ0</accession>
<dbReference type="Pfam" id="PF17326">
    <property type="entry name" value="DUF5365"/>
    <property type="match status" value="1"/>
</dbReference>
<dbReference type="EMBL" id="RIBP01000004">
    <property type="protein sequence ID" value="TRZ35907.1"/>
    <property type="molecule type" value="Genomic_DNA"/>
</dbReference>
<dbReference type="RefSeq" id="WP_185764452.1">
    <property type="nucleotide sequence ID" value="NZ_RIBP01000004.1"/>
</dbReference>
<gene>
    <name evidence="1" type="ORF">CEQ21_09790</name>
</gene>